<dbReference type="PROSITE" id="PS51257">
    <property type="entry name" value="PROKAR_LIPOPROTEIN"/>
    <property type="match status" value="1"/>
</dbReference>
<keyword evidence="5 6" id="KW-0413">Isomerase</keyword>
<dbReference type="InterPro" id="IPR001179">
    <property type="entry name" value="PPIase_FKBP_dom"/>
</dbReference>
<feature type="domain" description="PPIase FKBP-type" evidence="8">
    <location>
        <begin position="256"/>
        <end position="341"/>
    </location>
</feature>
<dbReference type="PANTHER" id="PTHR43811">
    <property type="entry name" value="FKBP-TYPE PEPTIDYL-PROLYL CIS-TRANS ISOMERASE FKPA"/>
    <property type="match status" value="1"/>
</dbReference>
<evidence type="ECO:0000256" key="3">
    <source>
        <dbReference type="ARBA" id="ARBA00013194"/>
    </source>
</evidence>
<dbReference type="Pfam" id="PF00254">
    <property type="entry name" value="FKBP_C"/>
    <property type="match status" value="1"/>
</dbReference>
<evidence type="ECO:0000256" key="4">
    <source>
        <dbReference type="ARBA" id="ARBA00023110"/>
    </source>
</evidence>
<comment type="similarity">
    <text evidence="2">Belongs to the FKBP-type PPIase family.</text>
</comment>
<dbReference type="SUPFAM" id="SSF54534">
    <property type="entry name" value="FKBP-like"/>
    <property type="match status" value="1"/>
</dbReference>
<dbReference type="GO" id="GO:0016853">
    <property type="term" value="F:isomerase activity"/>
    <property type="evidence" value="ECO:0007669"/>
    <property type="project" value="UniProtKB-KW"/>
</dbReference>
<protein>
    <recommendedName>
        <fullName evidence="3 6">peptidylprolyl isomerase</fullName>
        <ecNumber evidence="3 6">5.2.1.8</ecNumber>
    </recommendedName>
</protein>
<evidence type="ECO:0000256" key="5">
    <source>
        <dbReference type="ARBA" id="ARBA00023235"/>
    </source>
</evidence>
<dbReference type="PANTHER" id="PTHR43811:SF19">
    <property type="entry name" value="39 KDA FK506-BINDING NUCLEAR PROTEIN"/>
    <property type="match status" value="1"/>
</dbReference>
<comment type="caution">
    <text evidence="9">The sequence shown here is derived from an EMBL/GenBank/DDBJ whole genome shotgun (WGS) entry which is preliminary data.</text>
</comment>
<dbReference type="Gene3D" id="3.10.50.40">
    <property type="match status" value="2"/>
</dbReference>
<evidence type="ECO:0000256" key="7">
    <source>
        <dbReference type="SAM" id="MobiDB-lite"/>
    </source>
</evidence>
<accession>A0ABR9MX21</accession>
<evidence type="ECO:0000313" key="10">
    <source>
        <dbReference type="Proteomes" id="UP000625527"/>
    </source>
</evidence>
<evidence type="ECO:0000259" key="8">
    <source>
        <dbReference type="PROSITE" id="PS50059"/>
    </source>
</evidence>
<keyword evidence="10" id="KW-1185">Reference proteome</keyword>
<dbReference type="EC" id="5.2.1.8" evidence="3 6"/>
<evidence type="ECO:0000313" key="9">
    <source>
        <dbReference type="EMBL" id="MBE1875937.1"/>
    </source>
</evidence>
<feature type="region of interest" description="Disordered" evidence="7">
    <location>
        <begin position="200"/>
        <end position="224"/>
    </location>
</feature>
<reference evidence="9 10" key="1">
    <citation type="submission" date="2020-10" db="EMBL/GenBank/DDBJ databases">
        <title>Myceligenerans pegani sp. nov., an endophytic actinomycete isolated from Peganum harmala L. in Xinjiang, China.</title>
        <authorList>
            <person name="Xin L."/>
        </authorList>
    </citation>
    <scope>NUCLEOTIDE SEQUENCE [LARGE SCALE GENOMIC DNA]</scope>
    <source>
        <strain evidence="9 10">TRM65318</strain>
    </source>
</reference>
<dbReference type="Proteomes" id="UP000625527">
    <property type="component" value="Unassembled WGS sequence"/>
</dbReference>
<dbReference type="RefSeq" id="WP_192862505.1">
    <property type="nucleotide sequence ID" value="NZ_JADAQT010000072.1"/>
</dbReference>
<evidence type="ECO:0000256" key="1">
    <source>
        <dbReference type="ARBA" id="ARBA00000971"/>
    </source>
</evidence>
<evidence type="ECO:0000256" key="2">
    <source>
        <dbReference type="ARBA" id="ARBA00006577"/>
    </source>
</evidence>
<gene>
    <name evidence="9" type="ORF">IHE71_09465</name>
</gene>
<comment type="catalytic activity">
    <reaction evidence="1 6">
        <text>[protein]-peptidylproline (omega=180) = [protein]-peptidylproline (omega=0)</text>
        <dbReference type="Rhea" id="RHEA:16237"/>
        <dbReference type="Rhea" id="RHEA-COMP:10747"/>
        <dbReference type="Rhea" id="RHEA-COMP:10748"/>
        <dbReference type="ChEBI" id="CHEBI:83833"/>
        <dbReference type="ChEBI" id="CHEBI:83834"/>
        <dbReference type="EC" id="5.2.1.8"/>
    </reaction>
</comment>
<keyword evidence="4 6" id="KW-0697">Rotamase</keyword>
<organism evidence="9 10">
    <name type="scientific">Myceligenerans pegani</name>
    <dbReference type="NCBI Taxonomy" id="2776917"/>
    <lineage>
        <taxon>Bacteria</taxon>
        <taxon>Bacillati</taxon>
        <taxon>Actinomycetota</taxon>
        <taxon>Actinomycetes</taxon>
        <taxon>Micrococcales</taxon>
        <taxon>Promicromonosporaceae</taxon>
        <taxon>Myceligenerans</taxon>
    </lineage>
</organism>
<dbReference type="EMBL" id="JADAQT010000072">
    <property type="protein sequence ID" value="MBE1875937.1"/>
    <property type="molecule type" value="Genomic_DNA"/>
</dbReference>
<dbReference type="InterPro" id="IPR046357">
    <property type="entry name" value="PPIase_dom_sf"/>
</dbReference>
<sequence>MKHRTTAGLAAFALGSALVLTGCGDGDSSGDADASASPSASEAGASAEPVVAGGVCEPEAAPEPSDAPEATAADQEAIEGVEVTGESGKKPEKVEFETPLTVEGLAVNVLDEGDGDELVEGNRVTFHDYIVNGEDGEQTNPSTWDEGQAPQTFTLGDPSYQVLNEPLTGLHVGARLTIAMQGMDGTTQVHVLDVMESASQPQRAEGTAVEPEEGLPTVELDGDGVPTVTIADGYEDPTELVVQPLIEGDGAEVTKEDQVTVQYLGCLLDGTSFDSSWSRSSPTSFPLTGVIPAWTNGLAGQTVGSQVLLVAPAAEAYGEDASAHELGGKTLVFVVDILAAEPAA</sequence>
<dbReference type="PROSITE" id="PS50059">
    <property type="entry name" value="FKBP_PPIASE"/>
    <property type="match status" value="1"/>
</dbReference>
<feature type="region of interest" description="Disordered" evidence="7">
    <location>
        <begin position="23"/>
        <end position="73"/>
    </location>
</feature>
<feature type="compositionally biased region" description="Low complexity" evidence="7">
    <location>
        <begin position="29"/>
        <end position="73"/>
    </location>
</feature>
<name>A0ABR9MX21_9MICO</name>
<proteinExistence type="inferred from homology"/>
<evidence type="ECO:0000256" key="6">
    <source>
        <dbReference type="PROSITE-ProRule" id="PRU00277"/>
    </source>
</evidence>